<protein>
    <submittedName>
        <fullName evidence="1">Uncharacterized protein</fullName>
    </submittedName>
</protein>
<evidence type="ECO:0000313" key="1">
    <source>
        <dbReference type="EMBL" id="JAD31462.1"/>
    </source>
</evidence>
<name>A0A0A9SLZ0_ARUDO</name>
<reference evidence="1" key="1">
    <citation type="submission" date="2014-09" db="EMBL/GenBank/DDBJ databases">
        <authorList>
            <person name="Magalhaes I.L.F."/>
            <person name="Oliveira U."/>
            <person name="Santos F.R."/>
            <person name="Vidigal T.H.D.A."/>
            <person name="Brescovit A.D."/>
            <person name="Santos A.J."/>
        </authorList>
    </citation>
    <scope>NUCLEOTIDE SEQUENCE</scope>
    <source>
        <tissue evidence="1">Shoot tissue taken approximately 20 cm above the soil surface</tissue>
    </source>
</reference>
<dbReference type="AlphaFoldDB" id="A0A0A9SLZ0"/>
<proteinExistence type="predicted"/>
<dbReference type="EMBL" id="GBRH01266433">
    <property type="protein sequence ID" value="JAD31462.1"/>
    <property type="molecule type" value="Transcribed_RNA"/>
</dbReference>
<organism evidence="1">
    <name type="scientific">Arundo donax</name>
    <name type="common">Giant reed</name>
    <name type="synonym">Donax arundinaceus</name>
    <dbReference type="NCBI Taxonomy" id="35708"/>
    <lineage>
        <taxon>Eukaryota</taxon>
        <taxon>Viridiplantae</taxon>
        <taxon>Streptophyta</taxon>
        <taxon>Embryophyta</taxon>
        <taxon>Tracheophyta</taxon>
        <taxon>Spermatophyta</taxon>
        <taxon>Magnoliopsida</taxon>
        <taxon>Liliopsida</taxon>
        <taxon>Poales</taxon>
        <taxon>Poaceae</taxon>
        <taxon>PACMAD clade</taxon>
        <taxon>Arundinoideae</taxon>
        <taxon>Arundineae</taxon>
        <taxon>Arundo</taxon>
    </lineage>
</organism>
<reference evidence="1" key="2">
    <citation type="journal article" date="2015" name="Data Brief">
        <title>Shoot transcriptome of the giant reed, Arundo donax.</title>
        <authorList>
            <person name="Barrero R.A."/>
            <person name="Guerrero F.D."/>
            <person name="Moolhuijzen P."/>
            <person name="Goolsby J.A."/>
            <person name="Tidwell J."/>
            <person name="Bellgard S.E."/>
            <person name="Bellgard M.I."/>
        </authorList>
    </citation>
    <scope>NUCLEOTIDE SEQUENCE</scope>
    <source>
        <tissue evidence="1">Shoot tissue taken approximately 20 cm above the soil surface</tissue>
    </source>
</reference>
<sequence length="42" mass="4642">MFLCSKISAILVSCYAGPSNMETLTIRSFCKSEHDAFLTVLL</sequence>
<accession>A0A0A9SLZ0</accession>